<evidence type="ECO:0000256" key="1">
    <source>
        <dbReference type="ARBA" id="ARBA00004370"/>
    </source>
</evidence>
<dbReference type="SUPFAM" id="SSF56601">
    <property type="entry name" value="beta-lactamase/transpeptidase-like"/>
    <property type="match status" value="1"/>
</dbReference>
<sequence>MFAMALMGLWARAYHVQVVKGPQYAKMANRQYWASETVSGKRGEIHDRNGLLLAKSITTQSVYVRPREIVDRWTTARRLAPILGVQPKKVSALLDPKKPFVWVGRKISDAQASAIRKADLPGVYLDAETSRQYPQGHLAGQLLGFVNVDGKGIEGVEKSFNDLLAPSSTKYRVQKDAAGNRLSSPERGDGAEFDGRNLKLTIDSQVQLAAEQALERSVVRAQGKYGTALVVEIPTGDILGWANYPYFNPNVVKKTRGEWKNRLAVDIFEPGSTLKAILIAAALQEKICTPSTEYFCENGKWSVKGRRIKDTHKYGNLSVNKILRYSSNIGVAKIGLALGAQKYSHYLHEIGFARPLGLPLPGESAGLVRPASQWTQVDLANIAFGQGLGVTVLQMAEAYLCIANDGVRLPLRLLYEPDRPVEGKRVFDSEVSRMVMSMLEEVVQEDGTGTRSRIEGVRVAGKTGTAQKASPAGGYGSDYVASFVAIFPADKPRYLVFMMVDEPKAGHYGGVLVAPEVREIGVQLLTASGMLAEPAEKNQVARVTPERYVAPVSRASAISADQPTMPDLQGATVRQALEVLVARGIVPTLSGDGVVVEKQKPLPGEKWPEDKKCRLWLAYRPE</sequence>
<dbReference type="SUPFAM" id="SSF54184">
    <property type="entry name" value="Penicillin-binding protein 2x (pbp-2x), c-terminal domain"/>
    <property type="match status" value="1"/>
</dbReference>
<dbReference type="KEGG" id="doa:AXF15_02390"/>
<dbReference type="InterPro" id="IPR001460">
    <property type="entry name" value="PCN-bd_Tpept"/>
</dbReference>
<accession>A0A0X8JPD3</accession>
<dbReference type="InterPro" id="IPR005543">
    <property type="entry name" value="PASTA_dom"/>
</dbReference>
<keyword evidence="2" id="KW-0121">Carboxypeptidase</keyword>
<keyword evidence="2" id="KW-0378">Hydrolase</keyword>
<dbReference type="InterPro" id="IPR036138">
    <property type="entry name" value="PBP_dimer_sf"/>
</dbReference>
<dbReference type="GO" id="GO:0005886">
    <property type="term" value="C:plasma membrane"/>
    <property type="evidence" value="ECO:0007669"/>
    <property type="project" value="TreeGrafter"/>
</dbReference>
<dbReference type="Gene3D" id="1.10.150.770">
    <property type="match status" value="1"/>
</dbReference>
<dbReference type="InterPro" id="IPR012338">
    <property type="entry name" value="Beta-lactam/transpept-like"/>
</dbReference>
<dbReference type="GO" id="GO:0008658">
    <property type="term" value="F:penicillin binding"/>
    <property type="evidence" value="ECO:0007669"/>
    <property type="project" value="InterPro"/>
</dbReference>
<gene>
    <name evidence="5" type="ORF">AXF15_02390</name>
</gene>
<dbReference type="STRING" id="888061.AXF15_02390"/>
<dbReference type="Pfam" id="PF00905">
    <property type="entry name" value="Transpeptidase"/>
    <property type="match status" value="1"/>
</dbReference>
<dbReference type="Proteomes" id="UP000063964">
    <property type="component" value="Chromosome"/>
</dbReference>
<dbReference type="InterPro" id="IPR005311">
    <property type="entry name" value="PBP_dimer"/>
</dbReference>
<dbReference type="Gene3D" id="3.90.1310.10">
    <property type="entry name" value="Penicillin-binding protein 2a (Domain 2)"/>
    <property type="match status" value="1"/>
</dbReference>
<dbReference type="InterPro" id="IPR050515">
    <property type="entry name" value="Beta-lactam/transpept"/>
</dbReference>
<evidence type="ECO:0000313" key="5">
    <source>
        <dbReference type="EMBL" id="AMD92068.1"/>
    </source>
</evidence>
<name>A0A0X8JPD3_9BACT</name>
<protein>
    <recommendedName>
        <fullName evidence="4">PASTA domain-containing protein</fullName>
    </recommendedName>
</protein>
<dbReference type="PANTHER" id="PTHR30627">
    <property type="entry name" value="PEPTIDOGLYCAN D,D-TRANSPEPTIDASE"/>
    <property type="match status" value="1"/>
</dbReference>
<keyword evidence="6" id="KW-1185">Reference proteome</keyword>
<dbReference type="AlphaFoldDB" id="A0A0X8JPD3"/>
<keyword evidence="2" id="KW-0645">Protease</keyword>
<keyword evidence="3" id="KW-0472">Membrane</keyword>
<dbReference type="PANTHER" id="PTHR30627:SF1">
    <property type="entry name" value="PEPTIDOGLYCAN D,D-TRANSPEPTIDASE FTSI"/>
    <property type="match status" value="1"/>
</dbReference>
<comment type="subcellular location">
    <subcellularLocation>
        <location evidence="1">Membrane</location>
    </subcellularLocation>
</comment>
<dbReference type="Gene3D" id="3.40.710.10">
    <property type="entry name" value="DD-peptidase/beta-lactamase superfamily"/>
    <property type="match status" value="1"/>
</dbReference>
<dbReference type="OrthoDB" id="9789078at2"/>
<dbReference type="SUPFAM" id="SSF56519">
    <property type="entry name" value="Penicillin binding protein dimerisation domain"/>
    <property type="match status" value="1"/>
</dbReference>
<organism evidence="5 6">
    <name type="scientific">Desulfomicrobium orale DSM 12838</name>
    <dbReference type="NCBI Taxonomy" id="888061"/>
    <lineage>
        <taxon>Bacteria</taxon>
        <taxon>Pseudomonadati</taxon>
        <taxon>Thermodesulfobacteriota</taxon>
        <taxon>Desulfovibrionia</taxon>
        <taxon>Desulfovibrionales</taxon>
        <taxon>Desulfomicrobiaceae</taxon>
        <taxon>Desulfomicrobium</taxon>
    </lineage>
</organism>
<proteinExistence type="predicted"/>
<dbReference type="Gene3D" id="3.30.450.330">
    <property type="match status" value="1"/>
</dbReference>
<dbReference type="Pfam" id="PF03717">
    <property type="entry name" value="PBP_dimer"/>
    <property type="match status" value="1"/>
</dbReference>
<dbReference type="GO" id="GO:0071555">
    <property type="term" value="P:cell wall organization"/>
    <property type="evidence" value="ECO:0007669"/>
    <property type="project" value="TreeGrafter"/>
</dbReference>
<evidence type="ECO:0000256" key="3">
    <source>
        <dbReference type="ARBA" id="ARBA00023136"/>
    </source>
</evidence>
<evidence type="ECO:0000256" key="2">
    <source>
        <dbReference type="ARBA" id="ARBA00022645"/>
    </source>
</evidence>
<dbReference type="PROSITE" id="PS51178">
    <property type="entry name" value="PASTA"/>
    <property type="match status" value="1"/>
</dbReference>
<feature type="domain" description="PASTA" evidence="4">
    <location>
        <begin position="559"/>
        <end position="619"/>
    </location>
</feature>
<evidence type="ECO:0000313" key="6">
    <source>
        <dbReference type="Proteomes" id="UP000063964"/>
    </source>
</evidence>
<reference evidence="6" key="1">
    <citation type="submission" date="2016-02" db="EMBL/GenBank/DDBJ databases">
        <authorList>
            <person name="Holder M.E."/>
            <person name="Ajami N.J."/>
            <person name="Petrosino J.F."/>
        </authorList>
    </citation>
    <scope>NUCLEOTIDE SEQUENCE [LARGE SCALE GENOMIC DNA]</scope>
    <source>
        <strain evidence="6">DSM 12838</strain>
    </source>
</reference>
<dbReference type="EMBL" id="CP014230">
    <property type="protein sequence ID" value="AMD92068.1"/>
    <property type="molecule type" value="Genomic_DNA"/>
</dbReference>
<dbReference type="Pfam" id="PF03793">
    <property type="entry name" value="PASTA"/>
    <property type="match status" value="1"/>
</dbReference>
<evidence type="ECO:0000259" key="4">
    <source>
        <dbReference type="PROSITE" id="PS51178"/>
    </source>
</evidence>
<dbReference type="GO" id="GO:0004180">
    <property type="term" value="F:carboxypeptidase activity"/>
    <property type="evidence" value="ECO:0007669"/>
    <property type="project" value="UniProtKB-KW"/>
</dbReference>